<dbReference type="OrthoDB" id="7629477at2"/>
<organism evidence="2 3">
    <name type="scientific">Paracoccus limosus</name>
    <dbReference type="NCBI Taxonomy" id="913252"/>
    <lineage>
        <taxon>Bacteria</taxon>
        <taxon>Pseudomonadati</taxon>
        <taxon>Pseudomonadota</taxon>
        <taxon>Alphaproteobacteria</taxon>
        <taxon>Rhodobacterales</taxon>
        <taxon>Paracoccaceae</taxon>
        <taxon>Paracoccus</taxon>
    </lineage>
</organism>
<keyword evidence="1" id="KW-0472">Membrane</keyword>
<dbReference type="AlphaFoldDB" id="A0A844H441"/>
<evidence type="ECO:0000313" key="3">
    <source>
        <dbReference type="Proteomes" id="UP000442533"/>
    </source>
</evidence>
<proteinExistence type="predicted"/>
<dbReference type="RefSeq" id="WP_155065172.1">
    <property type="nucleotide sequence ID" value="NZ_WMIF01000019.1"/>
</dbReference>
<name>A0A844H441_9RHOB</name>
<comment type="caution">
    <text evidence="2">The sequence shown here is derived from an EMBL/GenBank/DDBJ whole genome shotgun (WGS) entry which is preliminary data.</text>
</comment>
<keyword evidence="1" id="KW-0812">Transmembrane</keyword>
<protein>
    <submittedName>
        <fullName evidence="2">Rod shape-determining protein MreD</fullName>
    </submittedName>
</protein>
<dbReference type="EMBL" id="WMIF01000019">
    <property type="protein sequence ID" value="MTH35626.1"/>
    <property type="molecule type" value="Genomic_DNA"/>
</dbReference>
<evidence type="ECO:0000313" key="2">
    <source>
        <dbReference type="EMBL" id="MTH35626.1"/>
    </source>
</evidence>
<sequence>MIEGPRSRRLIGQLLFVLLFLLLLFLRLVPLTAGRIGWPGPDLALCLVLAWLLRRPEQVPALTIALMFLVEDVLLWRPLGLWAAVVVLGTEAARRREPRWRELPFMVEWMRVATLMAMMMLANRIVLALFFLPLPALGQALVQYGATVAAYPLVVGFLRWPLGLGRSVTES</sequence>
<feature type="transmembrane region" description="Helical" evidence="1">
    <location>
        <begin position="58"/>
        <end position="88"/>
    </location>
</feature>
<dbReference type="Proteomes" id="UP000442533">
    <property type="component" value="Unassembled WGS sequence"/>
</dbReference>
<evidence type="ECO:0000256" key="1">
    <source>
        <dbReference type="SAM" id="Phobius"/>
    </source>
</evidence>
<keyword evidence="1" id="KW-1133">Transmembrane helix</keyword>
<feature type="transmembrane region" description="Helical" evidence="1">
    <location>
        <begin position="109"/>
        <end position="132"/>
    </location>
</feature>
<reference evidence="2 3" key="1">
    <citation type="submission" date="2019-11" db="EMBL/GenBank/DDBJ databases">
        <authorList>
            <person name="Dong K."/>
        </authorList>
    </citation>
    <scope>NUCLEOTIDE SEQUENCE [LARGE SCALE GENOMIC DNA]</scope>
    <source>
        <strain evidence="2 3">JCM 17370</strain>
    </source>
</reference>
<accession>A0A844H441</accession>
<keyword evidence="3" id="KW-1185">Reference proteome</keyword>
<gene>
    <name evidence="2" type="ORF">GL279_13540</name>
</gene>
<feature type="transmembrane region" description="Helical" evidence="1">
    <location>
        <begin position="144"/>
        <end position="162"/>
    </location>
</feature>